<evidence type="ECO:0000313" key="2">
    <source>
        <dbReference type="EMBL" id="NIZ69838.1"/>
    </source>
</evidence>
<comment type="caution">
    <text evidence="2">The sequence shown here is derived from an EMBL/GenBank/DDBJ whole genome shotgun (WGS) entry which is preliminary data.</text>
</comment>
<dbReference type="Proteomes" id="UP000778951">
    <property type="component" value="Unassembled WGS sequence"/>
</dbReference>
<proteinExistence type="predicted"/>
<keyword evidence="3" id="KW-1185">Reference proteome</keyword>
<reference evidence="2" key="1">
    <citation type="submission" date="2020-03" db="EMBL/GenBank/DDBJ databases">
        <title>Spirochaetal bacteria isolated from arthropods constitute a novel genus Entomospira genus novum within the order Spirochaetales.</title>
        <authorList>
            <person name="Grana-Miraglia L."/>
            <person name="Sikutova S."/>
            <person name="Fingerle V."/>
            <person name="Sing A."/>
            <person name="Castillo-Ramirez S."/>
            <person name="Margos G."/>
            <person name="Rudolf I."/>
        </authorList>
    </citation>
    <scope>NUCLEOTIDE SEQUENCE</scope>
    <source>
        <strain evidence="2">BR149</strain>
    </source>
</reference>
<evidence type="ECO:0000256" key="1">
    <source>
        <dbReference type="SAM" id="Coils"/>
    </source>
</evidence>
<gene>
    <name evidence="2" type="ORF">HCT48_06390</name>
</gene>
<dbReference type="RefSeq" id="WP_167695915.1">
    <property type="nucleotide sequence ID" value="NZ_CP118181.1"/>
</dbReference>
<keyword evidence="1" id="KW-0175">Coiled coil</keyword>
<evidence type="ECO:0000313" key="3">
    <source>
        <dbReference type="Proteomes" id="UP000778951"/>
    </source>
</evidence>
<feature type="coiled-coil region" evidence="1">
    <location>
        <begin position="44"/>
        <end position="77"/>
    </location>
</feature>
<dbReference type="EMBL" id="JAATLM010000001">
    <property type="protein sequence ID" value="NIZ69838.1"/>
    <property type="molecule type" value="Genomic_DNA"/>
</dbReference>
<protein>
    <submittedName>
        <fullName evidence="2">Uncharacterized protein</fullName>
    </submittedName>
</protein>
<organism evidence="2 3">
    <name type="scientific">Entomospira culicis</name>
    <dbReference type="NCBI Taxonomy" id="2719989"/>
    <lineage>
        <taxon>Bacteria</taxon>
        <taxon>Pseudomonadati</taxon>
        <taxon>Spirochaetota</taxon>
        <taxon>Spirochaetia</taxon>
        <taxon>Spirochaetales</taxon>
        <taxon>Spirochaetaceae</taxon>
        <taxon>Entomospira</taxon>
    </lineage>
</organism>
<name>A0A968GGV2_9SPIO</name>
<dbReference type="AlphaFoldDB" id="A0A968GGV2"/>
<sequence>MKTIRDYSILLLIMLTLVACPRPAREVAIDINAQIESQERVKLLAQAQFDREQLIDLAETQEERNQRTEIAKNSEKQILASLTAQERSLFKTQMRQHRSALKSFDQLLNPAQTAFYQDLPTIKGVTVDQPSHFFNLDLIIAYDANDRRLGNDISSARLPIVDALRNLLMQYPASAFTQGREELLREPMQQAINQTLKRIGSQSQINHIFITRLEIHEIPN</sequence>
<dbReference type="PROSITE" id="PS51257">
    <property type="entry name" value="PROKAR_LIPOPROTEIN"/>
    <property type="match status" value="1"/>
</dbReference>
<accession>A0A968GGV2</accession>